<protein>
    <submittedName>
        <fullName evidence="2">Uncharacterized protein</fullName>
    </submittedName>
</protein>
<feature type="region of interest" description="Disordered" evidence="1">
    <location>
        <begin position="502"/>
        <end position="570"/>
    </location>
</feature>
<reference evidence="2 3" key="1">
    <citation type="submission" date="2024-02" db="EMBL/GenBank/DDBJ databases">
        <title>A draft genome for the cacao thread blight pathogen Marasmius crinis-equi.</title>
        <authorList>
            <person name="Cohen S.P."/>
            <person name="Baruah I.K."/>
            <person name="Amoako-Attah I."/>
            <person name="Bukari Y."/>
            <person name="Meinhardt L.W."/>
            <person name="Bailey B.A."/>
        </authorList>
    </citation>
    <scope>NUCLEOTIDE SEQUENCE [LARGE SCALE GENOMIC DNA]</scope>
    <source>
        <strain evidence="2 3">GH-76</strain>
    </source>
</reference>
<feature type="region of interest" description="Disordered" evidence="1">
    <location>
        <begin position="229"/>
        <end position="259"/>
    </location>
</feature>
<comment type="caution">
    <text evidence="2">The sequence shown here is derived from an EMBL/GenBank/DDBJ whole genome shotgun (WGS) entry which is preliminary data.</text>
</comment>
<name>A0ABR3FER2_9AGAR</name>
<sequence>MATPSRSGSPMAASIEEVQDEDTIGQPPRLTSPRPSSPSRPRSNRNSVSLEEDEDEDNVCLPSRHPSPTQKSPNPSSSTSQSPPKSSEPTGSASSLPKPPTPPPPPDSGPKISTSAPFASTKTSAQGTTDAAASKKPKKKKKKNKDVSDAPALDPVSDDEDTEDVLHGRGLSGIVEKERVEWLESLLPTYLNLGKASKEKSDFWEAFPAQYFSLFPISKYPAPASTLEPLPELTEEQRKKMTGSQKKARKKKEARRAQSDEQRVVAQCQRWFWYRQNKNGRDQHCAFDKYMRRLRTIPQPPRKLTTAQFLMVHPDHRDAIRALSDETGDEDRLPERNKAAREYTEALEPVDRLRLEAERDAQYVRAMEQWNLSDAEEVVEEFSPEDQSRCRENLPRVLQPLLNAISRYTGMSLFLQGGLELDNPELGQDYDTISMCSVAEGCPRLDRYDIAQFSSFGTHFLSWLNTVEKIKLGLLPPTDAMLGPQSSKLPDGLDGLIVMEDGEDAAKPSRRPKKGKGVDKGKKKASAKRTRARKQDEVSEEEDESDEEDEEDEGEEDGEMDVEVEGGPRRWAASYKPSAYELQREANIARNKAIMEELGLRHAASLLVKEVNGEINAKAAAQPPRPKPKPVEPKSTSSRVTRSQTASTSTRLNSPSSLVGAPANDSPANDSVEFPANDPPHPAERSGTAGSNEQRNTDAEDNANVMTVDIVSASQPPSQAPSSTNAVRTQFLEAFENYDLNFDPVLEKVDPEAYADQQGEIKQHGVFLLDVPADGVARTRPLIYEALVYRWMELESVLRTLDVPLTKLNTRFRPIGFQQWFKNGRVDRASGFRTPPSVQLSEIRASWWKYFSDNMPEWRMRIDGRVTLGGEGDWEDCELPGQDGVVLLIVALKWWHDVGGIKDRISDWDQAAKALYFTLDQTLSNRRKATPPEASTSSTLGVRKSPEDNEDPTTSPNKRHRSA</sequence>
<proteinExistence type="predicted"/>
<evidence type="ECO:0000256" key="1">
    <source>
        <dbReference type="SAM" id="MobiDB-lite"/>
    </source>
</evidence>
<organism evidence="2 3">
    <name type="scientific">Marasmius crinis-equi</name>
    <dbReference type="NCBI Taxonomy" id="585013"/>
    <lineage>
        <taxon>Eukaryota</taxon>
        <taxon>Fungi</taxon>
        <taxon>Dikarya</taxon>
        <taxon>Basidiomycota</taxon>
        <taxon>Agaricomycotina</taxon>
        <taxon>Agaricomycetes</taxon>
        <taxon>Agaricomycetidae</taxon>
        <taxon>Agaricales</taxon>
        <taxon>Marasmiineae</taxon>
        <taxon>Marasmiaceae</taxon>
        <taxon>Marasmius</taxon>
    </lineage>
</organism>
<evidence type="ECO:0000313" key="2">
    <source>
        <dbReference type="EMBL" id="KAL0573745.1"/>
    </source>
</evidence>
<feature type="region of interest" description="Disordered" evidence="1">
    <location>
        <begin position="1"/>
        <end position="172"/>
    </location>
</feature>
<gene>
    <name evidence="2" type="ORF">V5O48_008206</name>
</gene>
<dbReference type="EMBL" id="JBAHYK010000469">
    <property type="protein sequence ID" value="KAL0573745.1"/>
    <property type="molecule type" value="Genomic_DNA"/>
</dbReference>
<keyword evidence="3" id="KW-1185">Reference proteome</keyword>
<dbReference type="PANTHER" id="PTHR48125">
    <property type="entry name" value="LP07818P1"/>
    <property type="match status" value="1"/>
</dbReference>
<feature type="compositionally biased region" description="Low complexity" evidence="1">
    <location>
        <begin position="66"/>
        <end position="96"/>
    </location>
</feature>
<evidence type="ECO:0000313" key="3">
    <source>
        <dbReference type="Proteomes" id="UP001465976"/>
    </source>
</evidence>
<feature type="compositionally biased region" description="Polar residues" evidence="1">
    <location>
        <begin position="111"/>
        <end position="131"/>
    </location>
</feature>
<feature type="compositionally biased region" description="Acidic residues" evidence="1">
    <location>
        <begin position="538"/>
        <end position="564"/>
    </location>
</feature>
<feature type="compositionally biased region" description="Polar residues" evidence="1">
    <location>
        <begin position="635"/>
        <end position="657"/>
    </location>
</feature>
<feature type="compositionally biased region" description="Basic residues" evidence="1">
    <location>
        <begin position="135"/>
        <end position="144"/>
    </location>
</feature>
<feature type="compositionally biased region" description="Basic residues" evidence="1">
    <location>
        <begin position="508"/>
        <end position="532"/>
    </location>
</feature>
<feature type="compositionally biased region" description="Low complexity" evidence="1">
    <location>
        <begin position="27"/>
        <end position="47"/>
    </location>
</feature>
<dbReference type="Proteomes" id="UP001465976">
    <property type="component" value="Unassembled WGS sequence"/>
</dbReference>
<dbReference type="PANTHER" id="PTHR48125:SF12">
    <property type="entry name" value="AT HOOK TRANSCRIPTION FACTOR FAMILY-RELATED"/>
    <property type="match status" value="1"/>
</dbReference>
<feature type="region of interest" description="Disordered" evidence="1">
    <location>
        <begin position="926"/>
        <end position="963"/>
    </location>
</feature>
<feature type="compositionally biased region" description="Pro residues" evidence="1">
    <location>
        <begin position="97"/>
        <end position="108"/>
    </location>
</feature>
<accession>A0ABR3FER2</accession>
<feature type="region of interest" description="Disordered" evidence="1">
    <location>
        <begin position="617"/>
        <end position="697"/>
    </location>
</feature>